<dbReference type="EMBL" id="VRTS01000001">
    <property type="protein sequence ID" value="TXK65849.1"/>
    <property type="molecule type" value="Genomic_DNA"/>
</dbReference>
<evidence type="ECO:0000313" key="1">
    <source>
        <dbReference type="EMBL" id="TXK65849.1"/>
    </source>
</evidence>
<comment type="caution">
    <text evidence="1">The sequence shown here is derived from an EMBL/GenBank/DDBJ whole genome shotgun (WGS) entry which is preliminary data.</text>
</comment>
<proteinExistence type="predicted"/>
<accession>A0A5C8KVP1</accession>
<sequence length="136" mass="14315">MPRLFLIMLSATLVVACGQREGQDAAPPVASSMTVTSVTPERDSVLRVGDEVAVRVEVAYTLGSAAGNVGLVVQSGDGEVLAEQVGAAVRGEHAMTLQAVFRVPQTDVVHLVVPLSERGRSTTSDVEIISYEVDPR</sequence>
<dbReference type="Proteomes" id="UP000321248">
    <property type="component" value="Unassembled WGS sequence"/>
</dbReference>
<protein>
    <recommendedName>
        <fullName evidence="3">Bacterial spore germination immunoglobulin-like domain-containing protein</fullName>
    </recommendedName>
</protein>
<dbReference type="RefSeq" id="WP_147890522.1">
    <property type="nucleotide sequence ID" value="NZ_VRTS01000001.1"/>
</dbReference>
<dbReference type="AlphaFoldDB" id="A0A5C8KVP1"/>
<organism evidence="1 2">
    <name type="scientific">Alkalisalibacterium limincola</name>
    <dbReference type="NCBI Taxonomy" id="2699169"/>
    <lineage>
        <taxon>Bacteria</taxon>
        <taxon>Pseudomonadati</taxon>
        <taxon>Pseudomonadota</taxon>
        <taxon>Gammaproteobacteria</taxon>
        <taxon>Lysobacterales</taxon>
        <taxon>Lysobacteraceae</taxon>
        <taxon>Alkalisalibacterium</taxon>
    </lineage>
</organism>
<gene>
    <name evidence="1" type="ORF">FU658_01770</name>
</gene>
<evidence type="ECO:0000313" key="2">
    <source>
        <dbReference type="Proteomes" id="UP000321248"/>
    </source>
</evidence>
<evidence type="ECO:0008006" key="3">
    <source>
        <dbReference type="Google" id="ProtNLM"/>
    </source>
</evidence>
<dbReference type="PROSITE" id="PS51257">
    <property type="entry name" value="PROKAR_LIPOPROTEIN"/>
    <property type="match status" value="1"/>
</dbReference>
<name>A0A5C8KVP1_9GAMM</name>
<reference evidence="1 2" key="1">
    <citation type="submission" date="2019-08" db="EMBL/GenBank/DDBJ databases">
        <authorList>
            <person name="Karlyshev A.V."/>
        </authorList>
    </citation>
    <scope>NUCLEOTIDE SEQUENCE [LARGE SCALE GENOMIC DNA]</scope>
    <source>
        <strain evidence="1 2">Alg18-2.2</strain>
    </source>
</reference>
<keyword evidence="2" id="KW-1185">Reference proteome</keyword>